<dbReference type="SUPFAM" id="SSF54593">
    <property type="entry name" value="Glyoxalase/Bleomycin resistance protein/Dihydroxybiphenyl dioxygenase"/>
    <property type="match status" value="1"/>
</dbReference>
<accession>A0A517KWL0</accession>
<proteinExistence type="predicted"/>
<dbReference type="InterPro" id="IPR029068">
    <property type="entry name" value="Glyas_Bleomycin-R_OHBP_Dase"/>
</dbReference>
<reference evidence="3 4" key="1">
    <citation type="submission" date="2019-07" db="EMBL/GenBank/DDBJ databases">
        <title>Finished genome of Venturia effusa.</title>
        <authorList>
            <person name="Young C.A."/>
            <person name="Cox M.P."/>
            <person name="Ganley A.R.D."/>
            <person name="David W.J."/>
        </authorList>
    </citation>
    <scope>NUCLEOTIDE SEQUENCE [LARGE SCALE GENOMIC DNA]</scope>
    <source>
        <strain evidence="4">albino</strain>
    </source>
</reference>
<evidence type="ECO:0000256" key="1">
    <source>
        <dbReference type="SAM" id="MobiDB-lite"/>
    </source>
</evidence>
<feature type="region of interest" description="Disordered" evidence="1">
    <location>
        <begin position="168"/>
        <end position="191"/>
    </location>
</feature>
<dbReference type="OrthoDB" id="5371818at2759"/>
<protein>
    <recommendedName>
        <fullName evidence="2">VOC domain-containing protein</fullName>
    </recommendedName>
</protein>
<dbReference type="EMBL" id="CP042185">
    <property type="protein sequence ID" value="QDS67778.1"/>
    <property type="molecule type" value="Genomic_DNA"/>
</dbReference>
<feature type="domain" description="VOC" evidence="2">
    <location>
        <begin position="14"/>
        <end position="131"/>
    </location>
</feature>
<evidence type="ECO:0000313" key="4">
    <source>
        <dbReference type="Proteomes" id="UP000316270"/>
    </source>
</evidence>
<gene>
    <name evidence="3" type="ORF">FKW77_006516</name>
</gene>
<dbReference type="InterPro" id="IPR004360">
    <property type="entry name" value="Glyas_Fos-R_dOase_dom"/>
</dbReference>
<name>A0A517KWL0_9PEZI</name>
<keyword evidence="4" id="KW-1185">Reference proteome</keyword>
<organism evidence="3 4">
    <name type="scientific">Venturia effusa</name>
    <dbReference type="NCBI Taxonomy" id="50376"/>
    <lineage>
        <taxon>Eukaryota</taxon>
        <taxon>Fungi</taxon>
        <taxon>Dikarya</taxon>
        <taxon>Ascomycota</taxon>
        <taxon>Pezizomycotina</taxon>
        <taxon>Dothideomycetes</taxon>
        <taxon>Pleosporomycetidae</taxon>
        <taxon>Venturiales</taxon>
        <taxon>Venturiaceae</taxon>
        <taxon>Venturia</taxon>
    </lineage>
</organism>
<sequence length="191" mass="21264">MTQRTTLKVKSPSTLAHVVLRTGNFKEMVTYYKSFLGAHASYENDMMSFLTYDEEHHRVAIIGIPGTGPKVPGTSGLEHIAFAFDTLDDLALSYTQRKELGIVPTLSINHGPTTSMYYTDPDGNQIETQVDNFATTDESLRFMASKEFAENPVGVDFDPEDLVKRLKSGEGHESIKKRPEIGPRSVADFPF</sequence>
<evidence type="ECO:0000313" key="3">
    <source>
        <dbReference type="EMBL" id="QDS67778.1"/>
    </source>
</evidence>
<dbReference type="Pfam" id="PF00903">
    <property type="entry name" value="Glyoxalase"/>
    <property type="match status" value="1"/>
</dbReference>
<feature type="compositionally biased region" description="Basic and acidic residues" evidence="1">
    <location>
        <begin position="168"/>
        <end position="181"/>
    </location>
</feature>
<evidence type="ECO:0000259" key="2">
    <source>
        <dbReference type="PROSITE" id="PS51819"/>
    </source>
</evidence>
<dbReference type="AlphaFoldDB" id="A0A517KWL0"/>
<dbReference type="PROSITE" id="PS51819">
    <property type="entry name" value="VOC"/>
    <property type="match status" value="1"/>
</dbReference>
<dbReference type="Proteomes" id="UP000316270">
    <property type="component" value="Chromosome 1"/>
</dbReference>
<dbReference type="Gene3D" id="3.10.180.10">
    <property type="entry name" value="2,3-Dihydroxybiphenyl 1,2-Dioxygenase, domain 1"/>
    <property type="match status" value="1"/>
</dbReference>
<dbReference type="InterPro" id="IPR037523">
    <property type="entry name" value="VOC_core"/>
</dbReference>